<gene>
    <name evidence="1" type="ORF">RCO7_00480</name>
</gene>
<sequence length="452" mass="51672">MDVFTPHIPMTRKPVKPVHQTMDLCAKDPLLFFFKSLFTDVQLAPTFNKRDHLIGTGLAYDGSLIIRIYAPATASSSNTAQPAIFCRADCTEINGARLLQQYQASASVMIDSAGVFKAAYHDNKWLECGGFIDMACSDAGALDVIFRAFHEILTSLEASVYRLRYFFFSWLADQDLRRLVKDDVSFALESCRRFGHYPGVCMINMICTFQKMHPAVASYMPIMVRSLRQWSEILFLEREVSKSDYATFGFSPRFYDKYGKPFEYWTDFCTLIQVSIRSLVMPKNKDMSKAWEKLRGKQFLEFAYEVDDTSKSKGFPKVWRKEMEGAWVQNAFDLYDKEASRLGDEFQSNKFVAEGLQASLKKIIGKRFHPLTKVKKYWANKGDVWPEDLWMKKIGAWELATEMQFAQPRMGEGGVDMDDLYKQMGALQLTAASSDSQSPGMTAEEAMFQLYG</sequence>
<comment type="caution">
    <text evidence="1">The sequence shown here is derived from an EMBL/GenBank/DDBJ whole genome shotgun (WGS) entry which is preliminary data.</text>
</comment>
<dbReference type="AlphaFoldDB" id="A0A1E1KMB2"/>
<dbReference type="EMBL" id="FJUW01000016">
    <property type="protein sequence ID" value="CZS99169.1"/>
    <property type="molecule type" value="Genomic_DNA"/>
</dbReference>
<name>A0A1E1KMB2_9HELO</name>
<reference evidence="2" key="1">
    <citation type="submission" date="2016-03" db="EMBL/GenBank/DDBJ databases">
        <authorList>
            <person name="Ploux O."/>
        </authorList>
    </citation>
    <scope>NUCLEOTIDE SEQUENCE [LARGE SCALE GENOMIC DNA]</scope>
    <source>
        <strain evidence="2">UK7</strain>
    </source>
</reference>
<keyword evidence="2" id="KW-1185">Reference proteome</keyword>
<dbReference type="Proteomes" id="UP000178129">
    <property type="component" value="Unassembled WGS sequence"/>
</dbReference>
<protein>
    <submittedName>
        <fullName evidence="1">Uncharacterized protein</fullName>
    </submittedName>
</protein>
<proteinExistence type="predicted"/>
<dbReference type="InParanoid" id="A0A1E1KMB2"/>
<accession>A0A1E1KMB2</accession>
<organism evidence="1 2">
    <name type="scientific">Rhynchosporium graminicola</name>
    <dbReference type="NCBI Taxonomy" id="2792576"/>
    <lineage>
        <taxon>Eukaryota</taxon>
        <taxon>Fungi</taxon>
        <taxon>Dikarya</taxon>
        <taxon>Ascomycota</taxon>
        <taxon>Pezizomycotina</taxon>
        <taxon>Leotiomycetes</taxon>
        <taxon>Helotiales</taxon>
        <taxon>Ploettnerulaceae</taxon>
        <taxon>Rhynchosporium</taxon>
    </lineage>
</organism>
<evidence type="ECO:0000313" key="1">
    <source>
        <dbReference type="EMBL" id="CZS99169.1"/>
    </source>
</evidence>
<evidence type="ECO:0000313" key="2">
    <source>
        <dbReference type="Proteomes" id="UP000178129"/>
    </source>
</evidence>